<feature type="binding site" evidence="8">
    <location>
        <position position="28"/>
    </location>
    <ligand>
        <name>substrate</name>
    </ligand>
</feature>
<comment type="catalytic activity">
    <reaction evidence="8">
        <text>6-carboxy-5,6,7,8-tetrahydropterin + H(+) = 7-carboxy-7-carbaguanine + NH4(+)</text>
        <dbReference type="Rhea" id="RHEA:27974"/>
        <dbReference type="ChEBI" id="CHEBI:15378"/>
        <dbReference type="ChEBI" id="CHEBI:28938"/>
        <dbReference type="ChEBI" id="CHEBI:61032"/>
        <dbReference type="ChEBI" id="CHEBI:61036"/>
        <dbReference type="EC" id="4.3.99.3"/>
    </reaction>
</comment>
<keyword evidence="8" id="KW-0671">Queuosine biosynthesis</keyword>
<proteinExistence type="inferred from homology"/>
<dbReference type="SUPFAM" id="SSF102114">
    <property type="entry name" value="Radical SAM enzymes"/>
    <property type="match status" value="1"/>
</dbReference>
<dbReference type="PIRSF" id="PIRSF000370">
    <property type="entry name" value="QueE"/>
    <property type="match status" value="1"/>
</dbReference>
<keyword evidence="6 8" id="KW-0411">Iron-sulfur</keyword>
<keyword evidence="1 8" id="KW-0004">4Fe-4S</keyword>
<protein>
    <recommendedName>
        <fullName evidence="8">7-carboxy-7-deazaguanine synthase</fullName>
        <shortName evidence="8">CDG synthase</shortName>
        <ecNumber evidence="8">4.3.99.3</ecNumber>
    </recommendedName>
    <alternativeName>
        <fullName evidence="8">Queuosine biosynthesis protein QueE</fullName>
    </alternativeName>
</protein>
<evidence type="ECO:0000256" key="8">
    <source>
        <dbReference type="HAMAP-Rule" id="MF_00917"/>
    </source>
</evidence>
<comment type="subunit">
    <text evidence="8">Homodimer.</text>
</comment>
<dbReference type="Pfam" id="PF04055">
    <property type="entry name" value="Radical_SAM"/>
    <property type="match status" value="1"/>
</dbReference>
<dbReference type="GO" id="GO:0008616">
    <property type="term" value="P:tRNA queuosine(34) biosynthetic process"/>
    <property type="evidence" value="ECO:0007669"/>
    <property type="project" value="UniProtKB-UniRule"/>
</dbReference>
<feature type="binding site" evidence="8">
    <location>
        <position position="41"/>
    </location>
    <ligand>
        <name>Mg(2+)</name>
        <dbReference type="ChEBI" id="CHEBI:18420"/>
    </ligand>
</feature>
<keyword evidence="2 8" id="KW-0949">S-adenosyl-L-methionine</keyword>
<feature type="binding site" evidence="8">
    <location>
        <begin position="38"/>
        <end position="40"/>
    </location>
    <ligand>
        <name>S-adenosyl-L-methionine</name>
        <dbReference type="ChEBI" id="CHEBI:59789"/>
    </ligand>
</feature>
<evidence type="ECO:0000256" key="3">
    <source>
        <dbReference type="ARBA" id="ARBA00022723"/>
    </source>
</evidence>
<comment type="cofactor">
    <cofactor evidence="8">
        <name>[4Fe-4S] cluster</name>
        <dbReference type="ChEBI" id="CHEBI:49883"/>
    </cofactor>
    <text evidence="8">Binds 1 [4Fe-4S] cluster. The cluster is coordinated with 3 cysteines and an exchangeable S-adenosyl-L-methionine.</text>
</comment>
<comment type="cofactor">
    <cofactor evidence="8">
        <name>S-adenosyl-L-methionine</name>
        <dbReference type="ChEBI" id="CHEBI:59789"/>
    </cofactor>
    <text evidence="8">Binds 1 S-adenosyl-L-methionine per subunit.</text>
</comment>
<gene>
    <name evidence="8 10" type="primary">queE</name>
    <name evidence="10" type="ORF">WL1483_2052</name>
</gene>
<keyword evidence="3 8" id="KW-0479">Metal-binding</keyword>
<keyword evidence="4 8" id="KW-0460">Magnesium</keyword>
<feature type="domain" description="Radical SAM core" evidence="9">
    <location>
        <begin position="19"/>
        <end position="224"/>
    </location>
</feature>
<feature type="binding site" evidence="8">
    <location>
        <position position="95"/>
    </location>
    <ligand>
        <name>S-adenosyl-L-methionine</name>
        <dbReference type="ChEBI" id="CHEBI:59789"/>
    </ligand>
</feature>
<evidence type="ECO:0000313" key="11">
    <source>
        <dbReference type="Proteomes" id="UP000058114"/>
    </source>
</evidence>
<comment type="cofactor">
    <cofactor evidence="8">
        <name>Mg(2+)</name>
        <dbReference type="ChEBI" id="CHEBI:18420"/>
    </cofactor>
</comment>
<accession>A0A0S2SIE8</accession>
<organism evidence="10 11">
    <name type="scientific">Aeromonas schubertii</name>
    <dbReference type="NCBI Taxonomy" id="652"/>
    <lineage>
        <taxon>Bacteria</taxon>
        <taxon>Pseudomonadati</taxon>
        <taxon>Pseudomonadota</taxon>
        <taxon>Gammaproteobacteria</taxon>
        <taxon>Aeromonadales</taxon>
        <taxon>Aeromonadaceae</taxon>
        <taxon>Aeromonas</taxon>
    </lineage>
</organism>
<comment type="similarity">
    <text evidence="8">Belongs to the radical SAM superfamily. 7-carboxy-7-deazaguanine synthase family.</text>
</comment>
<comment type="caution">
    <text evidence="8">Lacks conserved residue(s) required for the propagation of feature annotation.</text>
</comment>
<feature type="binding site" evidence="8">
    <location>
        <position position="36"/>
    </location>
    <ligand>
        <name>[4Fe-4S] cluster</name>
        <dbReference type="ChEBI" id="CHEBI:49883"/>
        <note>4Fe-4S-S-AdoMet</note>
    </ligand>
</feature>
<feature type="binding site" evidence="8">
    <location>
        <begin position="13"/>
        <end position="15"/>
    </location>
    <ligand>
        <name>substrate</name>
    </ligand>
</feature>
<dbReference type="PATRIC" id="fig|652.5.peg.1810"/>
<feature type="binding site" evidence="8">
    <location>
        <begin position="137"/>
        <end position="139"/>
    </location>
    <ligand>
        <name>S-adenosyl-L-methionine</name>
        <dbReference type="ChEBI" id="CHEBI:59789"/>
    </ligand>
</feature>
<name>A0A0S2SIE8_9GAMM</name>
<dbReference type="Gene3D" id="3.20.20.70">
    <property type="entry name" value="Aldolase class I"/>
    <property type="match status" value="1"/>
</dbReference>
<dbReference type="EMBL" id="CP013067">
    <property type="protein sequence ID" value="ALP41471.1"/>
    <property type="molecule type" value="Genomic_DNA"/>
</dbReference>
<dbReference type="GO" id="GO:1904047">
    <property type="term" value="F:S-adenosyl-L-methionine binding"/>
    <property type="evidence" value="ECO:0007669"/>
    <property type="project" value="UniProtKB-UniRule"/>
</dbReference>
<reference evidence="11" key="1">
    <citation type="submission" date="2015-10" db="EMBL/GenBank/DDBJ databases">
        <title>Complete Genome Sequence of Aeromonas schubertii strain WL1483.</title>
        <authorList>
            <person name="Liu L."/>
        </authorList>
    </citation>
    <scope>NUCLEOTIDE SEQUENCE [LARGE SCALE GENOMIC DNA]</scope>
    <source>
        <strain evidence="11">WL1483</strain>
    </source>
</reference>
<evidence type="ECO:0000259" key="9">
    <source>
        <dbReference type="PROSITE" id="PS51918"/>
    </source>
</evidence>
<feature type="binding site" evidence="8">
    <location>
        <position position="32"/>
    </location>
    <ligand>
        <name>[4Fe-4S] cluster</name>
        <dbReference type="ChEBI" id="CHEBI:49883"/>
        <note>4Fe-4S-S-AdoMet</note>
    </ligand>
</feature>
<evidence type="ECO:0000256" key="5">
    <source>
        <dbReference type="ARBA" id="ARBA00023004"/>
    </source>
</evidence>
<evidence type="ECO:0000313" key="10">
    <source>
        <dbReference type="EMBL" id="ALP41471.1"/>
    </source>
</evidence>
<dbReference type="GO" id="GO:0000287">
    <property type="term" value="F:magnesium ion binding"/>
    <property type="evidence" value="ECO:0007669"/>
    <property type="project" value="UniProtKB-UniRule"/>
</dbReference>
<dbReference type="KEGG" id="asr:WL1483_2052"/>
<comment type="pathway">
    <text evidence="8">Purine metabolism; 7-cyano-7-deazaguanine biosynthesis.</text>
</comment>
<evidence type="ECO:0000256" key="4">
    <source>
        <dbReference type="ARBA" id="ARBA00022842"/>
    </source>
</evidence>
<evidence type="ECO:0000256" key="1">
    <source>
        <dbReference type="ARBA" id="ARBA00022485"/>
    </source>
</evidence>
<dbReference type="InterPro" id="IPR027609">
    <property type="entry name" value="rSAM_QueE_proteobac"/>
</dbReference>
<dbReference type="NCBIfam" id="TIGR04322">
    <property type="entry name" value="rSAM_QueE_Ecoli"/>
    <property type="match status" value="1"/>
</dbReference>
<dbReference type="HAMAP" id="MF_00917">
    <property type="entry name" value="QueE"/>
    <property type="match status" value="1"/>
</dbReference>
<dbReference type="InterPro" id="IPR024924">
    <property type="entry name" value="7-CO-7-deazaguanine_synth-like"/>
</dbReference>
<dbReference type="SFLD" id="SFLDS00029">
    <property type="entry name" value="Radical_SAM"/>
    <property type="match status" value="1"/>
</dbReference>
<dbReference type="PANTHER" id="PTHR42836:SF1">
    <property type="entry name" value="7-CARBOXY-7-DEAZAGUANINE SYNTHASE"/>
    <property type="match status" value="1"/>
</dbReference>
<dbReference type="Proteomes" id="UP000058114">
    <property type="component" value="Chromosome"/>
</dbReference>
<dbReference type="GO" id="GO:0016840">
    <property type="term" value="F:carbon-nitrogen lyase activity"/>
    <property type="evidence" value="ECO:0007669"/>
    <property type="project" value="UniProtKB-UniRule"/>
</dbReference>
<feature type="binding site" evidence="8">
    <location>
        <position position="93"/>
    </location>
    <ligand>
        <name>substrate</name>
    </ligand>
</feature>
<dbReference type="AlphaFoldDB" id="A0A0S2SIE8"/>
<reference evidence="10 11" key="2">
    <citation type="journal article" date="2016" name="Genome Announc.">
        <title>Complete Genome Sequence of the Highly Virulent Aeromonas schubertii Strain WL1483, Isolated from Diseased Snakehead Fish (Channa argus) in China.</title>
        <authorList>
            <person name="Liu L."/>
            <person name="Li N."/>
            <person name="Zhang D."/>
            <person name="Fu X."/>
            <person name="Shi C."/>
            <person name="Lin Q."/>
            <person name="Hao G."/>
        </authorList>
    </citation>
    <scope>NUCLEOTIDE SEQUENCE [LARGE SCALE GENOMIC DNA]</scope>
    <source>
        <strain evidence="10 11">WL1483</strain>
    </source>
</reference>
<dbReference type="InterPro" id="IPR013785">
    <property type="entry name" value="Aldolase_TIM"/>
</dbReference>
<evidence type="ECO:0000256" key="2">
    <source>
        <dbReference type="ARBA" id="ARBA00022691"/>
    </source>
</evidence>
<dbReference type="GO" id="GO:0051539">
    <property type="term" value="F:4 iron, 4 sulfur cluster binding"/>
    <property type="evidence" value="ECO:0007669"/>
    <property type="project" value="UniProtKB-UniRule"/>
</dbReference>
<evidence type="ECO:0000256" key="6">
    <source>
        <dbReference type="ARBA" id="ARBA00023014"/>
    </source>
</evidence>
<keyword evidence="5 8" id="KW-0408">Iron</keyword>
<dbReference type="InterPro" id="IPR058240">
    <property type="entry name" value="rSAM_sf"/>
</dbReference>
<dbReference type="InterPro" id="IPR007197">
    <property type="entry name" value="rSAM"/>
</dbReference>
<keyword evidence="7 8" id="KW-0456">Lyase</keyword>
<dbReference type="PANTHER" id="PTHR42836">
    <property type="entry name" value="7-CARBOXY-7-DEAZAGUANINE SYNTHASE"/>
    <property type="match status" value="1"/>
</dbReference>
<dbReference type="EC" id="4.3.99.3" evidence="8"/>
<comment type="function">
    <text evidence="8">Catalyzes the complex heterocyclic radical-mediated conversion of 6-carboxy-5,6,7,8-tetrahydropterin (CPH4) to 7-carboxy-7-deazaguanine (CDG), a step common to the biosynthetic pathways of all 7-deazapurine-containing compounds.</text>
</comment>
<sequence>MIHYPINEIFQTIQGEGVYTGLPAIFVRLQGCPVGCPWCDTRHTWVVDPERQVPSRQVLDRSNESDAWSAMSAAEIRESFQRLDYTARHVVITGGEPCLYDLRELSILLLAEGFTVQVETSGTHEILVHDEAWVTVSPKLGMKGGLEVLPQALARANEIKHPVATEHHIEELDALLHFATLRPDVQIGLQPISQKKHATELAMRVCIERHWRLSIQTHKYLDID</sequence>
<feature type="binding site" evidence="8">
    <location>
        <position position="39"/>
    </location>
    <ligand>
        <name>[4Fe-4S] cluster</name>
        <dbReference type="ChEBI" id="CHEBI:49883"/>
        <note>4Fe-4S-S-AdoMet</note>
    </ligand>
</feature>
<dbReference type="PROSITE" id="PS51918">
    <property type="entry name" value="RADICAL_SAM"/>
    <property type="match status" value="1"/>
</dbReference>
<dbReference type="UniPathway" id="UPA00391"/>
<evidence type="ECO:0000256" key="7">
    <source>
        <dbReference type="ARBA" id="ARBA00023239"/>
    </source>
</evidence>